<dbReference type="EMBL" id="QRTF01000068">
    <property type="protein sequence ID" value="RGQ42792.1"/>
    <property type="molecule type" value="Genomic_DNA"/>
</dbReference>
<dbReference type="Gene3D" id="2.180.10.10">
    <property type="entry name" value="RHS repeat-associated core"/>
    <property type="match status" value="1"/>
</dbReference>
<dbReference type="PANTHER" id="PTHR32305">
    <property type="match status" value="1"/>
</dbReference>
<evidence type="ECO:0000313" key="6">
    <source>
        <dbReference type="Proteomes" id="UP000286271"/>
    </source>
</evidence>
<dbReference type="Proteomes" id="UP000285820">
    <property type="component" value="Unassembled WGS sequence"/>
</dbReference>
<name>A0A3R5ZP27_9FIRM</name>
<evidence type="ECO:0000313" key="5">
    <source>
        <dbReference type="Proteomes" id="UP000285820"/>
    </source>
</evidence>
<dbReference type="PANTHER" id="PTHR32305:SF15">
    <property type="entry name" value="PROTEIN RHSA-RELATED"/>
    <property type="match status" value="1"/>
</dbReference>
<evidence type="ECO:0000313" key="2">
    <source>
        <dbReference type="EMBL" id="RGR63207.1"/>
    </source>
</evidence>
<dbReference type="InterPro" id="IPR006530">
    <property type="entry name" value="YD"/>
</dbReference>
<dbReference type="EMBL" id="QSKW01000060">
    <property type="protein sequence ID" value="RHE89710.1"/>
    <property type="molecule type" value="Genomic_DNA"/>
</dbReference>
<dbReference type="AlphaFoldDB" id="A0A3R5ZP27"/>
<proteinExistence type="predicted"/>
<evidence type="ECO:0000313" key="4">
    <source>
        <dbReference type="Proteomes" id="UP000283738"/>
    </source>
</evidence>
<dbReference type="EMBL" id="QRUN01000069">
    <property type="protein sequence ID" value="RGR63207.1"/>
    <property type="molecule type" value="Genomic_DNA"/>
</dbReference>
<protein>
    <recommendedName>
        <fullName evidence="7">RHS repeat-associated core domain-containing protein</fullName>
    </recommendedName>
</protein>
<comment type="caution">
    <text evidence="2">The sequence shown here is derived from an EMBL/GenBank/DDBJ whole genome shotgun (WGS) entry which is preliminary data.</text>
</comment>
<dbReference type="Proteomes" id="UP000283738">
    <property type="component" value="Unassembled WGS sequence"/>
</dbReference>
<dbReference type="Proteomes" id="UP000286271">
    <property type="component" value="Unassembled WGS sequence"/>
</dbReference>
<dbReference type="NCBIfam" id="TIGR01643">
    <property type="entry name" value="YD_repeat_2x"/>
    <property type="match status" value="1"/>
</dbReference>
<gene>
    <name evidence="3" type="ORF">DW707_17965</name>
    <name evidence="2" type="ORF">DWY29_17335</name>
    <name evidence="1" type="ORF">DWY96_17140</name>
</gene>
<reference evidence="4 5" key="1">
    <citation type="submission" date="2018-08" db="EMBL/GenBank/DDBJ databases">
        <title>A genome reference for cultivated species of the human gut microbiota.</title>
        <authorList>
            <person name="Zou Y."/>
            <person name="Xue W."/>
            <person name="Luo G."/>
        </authorList>
    </citation>
    <scope>NUCLEOTIDE SEQUENCE [LARGE SCALE GENOMIC DNA]</scope>
    <source>
        <strain evidence="2 5">AF24-4</strain>
        <strain evidence="1 4">AF28-15</strain>
        <strain evidence="3 6">AM27-11</strain>
    </source>
</reference>
<organism evidence="2 5">
    <name type="scientific">Roseburia inulinivorans</name>
    <dbReference type="NCBI Taxonomy" id="360807"/>
    <lineage>
        <taxon>Bacteria</taxon>
        <taxon>Bacillati</taxon>
        <taxon>Bacillota</taxon>
        <taxon>Clostridia</taxon>
        <taxon>Lachnospirales</taxon>
        <taxon>Lachnospiraceae</taxon>
        <taxon>Roseburia</taxon>
    </lineage>
</organism>
<dbReference type="InterPro" id="IPR050708">
    <property type="entry name" value="T6SS_VgrG/RHS"/>
</dbReference>
<accession>A0A3R5ZP27</accession>
<evidence type="ECO:0000313" key="1">
    <source>
        <dbReference type="EMBL" id="RGQ42792.1"/>
    </source>
</evidence>
<evidence type="ECO:0000313" key="3">
    <source>
        <dbReference type="EMBL" id="RHE89710.1"/>
    </source>
</evidence>
<evidence type="ECO:0008006" key="7">
    <source>
        <dbReference type="Google" id="ProtNLM"/>
    </source>
</evidence>
<sequence length="261" mass="30090">MFKLIGYGKLITKGRQFFYDEEGNLAKKIEPDGGTWTYLYFGNGMLREVTRPDKSCVSFQYDTFGRRIEKSVTSIHSKGASEGRQQKVIRFLWNGNNLFHEWEEKSTVGRRKTENKVDFKADYILKLEKREEEKAKKEAEQGENIPDNLITWVFQDDFIPRGKITKDGNDSIISDYLGTPVEAYDEEGKKVWKRNLDIYGRVKTEEALGEKNLIPFRFQGQYEDEETGLKRGRPYSNAVSSKEALVEGRVPANKLTITCPG</sequence>